<gene>
    <name evidence="1" type="ORF">POPTR_014G165900</name>
</gene>
<proteinExistence type="predicted"/>
<accession>A0A2K1XX05</accession>
<protein>
    <submittedName>
        <fullName evidence="1">Uncharacterized protein</fullName>
    </submittedName>
</protein>
<dbReference type="Proteomes" id="UP000006729">
    <property type="component" value="Chromosome 14"/>
</dbReference>
<dbReference type="InParanoid" id="A0A2K1XX05"/>
<dbReference type="AlphaFoldDB" id="A0A2K1XX05"/>
<dbReference type="EMBL" id="CM009303">
    <property type="protein sequence ID" value="PNT05308.1"/>
    <property type="molecule type" value="Genomic_DNA"/>
</dbReference>
<keyword evidence="2" id="KW-1185">Reference proteome</keyword>
<reference evidence="1 2" key="1">
    <citation type="journal article" date="2006" name="Science">
        <title>The genome of black cottonwood, Populus trichocarpa (Torr. &amp; Gray).</title>
        <authorList>
            <person name="Tuskan G.A."/>
            <person name="Difazio S."/>
            <person name="Jansson S."/>
            <person name="Bohlmann J."/>
            <person name="Grigoriev I."/>
            <person name="Hellsten U."/>
            <person name="Putnam N."/>
            <person name="Ralph S."/>
            <person name="Rombauts S."/>
            <person name="Salamov A."/>
            <person name="Schein J."/>
            <person name="Sterck L."/>
            <person name="Aerts A."/>
            <person name="Bhalerao R.R."/>
            <person name="Bhalerao R.P."/>
            <person name="Blaudez D."/>
            <person name="Boerjan W."/>
            <person name="Brun A."/>
            <person name="Brunner A."/>
            <person name="Busov V."/>
            <person name="Campbell M."/>
            <person name="Carlson J."/>
            <person name="Chalot M."/>
            <person name="Chapman J."/>
            <person name="Chen G.L."/>
            <person name="Cooper D."/>
            <person name="Coutinho P.M."/>
            <person name="Couturier J."/>
            <person name="Covert S."/>
            <person name="Cronk Q."/>
            <person name="Cunningham R."/>
            <person name="Davis J."/>
            <person name="Degroeve S."/>
            <person name="Dejardin A."/>
            <person name="Depamphilis C."/>
            <person name="Detter J."/>
            <person name="Dirks B."/>
            <person name="Dubchak I."/>
            <person name="Duplessis S."/>
            <person name="Ehlting J."/>
            <person name="Ellis B."/>
            <person name="Gendler K."/>
            <person name="Goodstein D."/>
            <person name="Gribskov M."/>
            <person name="Grimwood J."/>
            <person name="Groover A."/>
            <person name="Gunter L."/>
            <person name="Hamberger B."/>
            <person name="Heinze B."/>
            <person name="Helariutta Y."/>
            <person name="Henrissat B."/>
            <person name="Holligan D."/>
            <person name="Holt R."/>
            <person name="Huang W."/>
            <person name="Islam-Faridi N."/>
            <person name="Jones S."/>
            <person name="Jones-Rhoades M."/>
            <person name="Jorgensen R."/>
            <person name="Joshi C."/>
            <person name="Kangasjarvi J."/>
            <person name="Karlsson J."/>
            <person name="Kelleher C."/>
            <person name="Kirkpatrick R."/>
            <person name="Kirst M."/>
            <person name="Kohler A."/>
            <person name="Kalluri U."/>
            <person name="Larimer F."/>
            <person name="Leebens-Mack J."/>
            <person name="Leple J.C."/>
            <person name="Locascio P."/>
            <person name="Lou Y."/>
            <person name="Lucas S."/>
            <person name="Martin F."/>
            <person name="Montanini B."/>
            <person name="Napoli C."/>
            <person name="Nelson D.R."/>
            <person name="Nelson C."/>
            <person name="Nieminen K."/>
            <person name="Nilsson O."/>
            <person name="Pereda V."/>
            <person name="Peter G."/>
            <person name="Philippe R."/>
            <person name="Pilate G."/>
            <person name="Poliakov A."/>
            <person name="Razumovskaya J."/>
            <person name="Richardson P."/>
            <person name="Rinaldi C."/>
            <person name="Ritland K."/>
            <person name="Rouze P."/>
            <person name="Ryaboy D."/>
            <person name="Schmutz J."/>
            <person name="Schrader J."/>
            <person name="Segerman B."/>
            <person name="Shin H."/>
            <person name="Siddiqui A."/>
            <person name="Sterky F."/>
            <person name="Terry A."/>
            <person name="Tsai C.J."/>
            <person name="Uberbacher E."/>
            <person name="Unneberg P."/>
            <person name="Vahala J."/>
            <person name="Wall K."/>
            <person name="Wessler S."/>
            <person name="Yang G."/>
            <person name="Yin T."/>
            <person name="Douglas C."/>
            <person name="Marra M."/>
            <person name="Sandberg G."/>
            <person name="Van de Peer Y."/>
            <person name="Rokhsar D."/>
        </authorList>
    </citation>
    <scope>NUCLEOTIDE SEQUENCE [LARGE SCALE GENOMIC DNA]</scope>
    <source>
        <strain evidence="2">cv. Nisqually</strain>
    </source>
</reference>
<sequence>MDVNWFNSLFEREYENVMNNVVQYVSHGYASRNNSSHISYSYGVIDDRNSDNDGDNDDNNIDDDNDDADDSFWHREFDHRKLILCIADGLTLYYNNYIYKQPCMILYNIEMQWLNEILNRHCFKAVCLLPVDIIKPVDPYFLTTPREIAMNPRYMPQFKVTYKIIKKRNRWNMCVLVSHENQILFFRRKGVPTQNIMGTCSFNMQFTFIWVG</sequence>
<organism evidence="1 2">
    <name type="scientific">Populus trichocarpa</name>
    <name type="common">Western balsam poplar</name>
    <name type="synonym">Populus balsamifera subsp. trichocarpa</name>
    <dbReference type="NCBI Taxonomy" id="3694"/>
    <lineage>
        <taxon>Eukaryota</taxon>
        <taxon>Viridiplantae</taxon>
        <taxon>Streptophyta</taxon>
        <taxon>Embryophyta</taxon>
        <taxon>Tracheophyta</taxon>
        <taxon>Spermatophyta</taxon>
        <taxon>Magnoliopsida</taxon>
        <taxon>eudicotyledons</taxon>
        <taxon>Gunneridae</taxon>
        <taxon>Pentapetalae</taxon>
        <taxon>rosids</taxon>
        <taxon>fabids</taxon>
        <taxon>Malpighiales</taxon>
        <taxon>Salicaceae</taxon>
        <taxon>Saliceae</taxon>
        <taxon>Populus</taxon>
    </lineage>
</organism>
<evidence type="ECO:0000313" key="1">
    <source>
        <dbReference type="EMBL" id="PNT05308.1"/>
    </source>
</evidence>
<name>A0A2K1XX05_POPTR</name>
<evidence type="ECO:0000313" key="2">
    <source>
        <dbReference type="Proteomes" id="UP000006729"/>
    </source>
</evidence>